<evidence type="ECO:0000259" key="3">
    <source>
        <dbReference type="Pfam" id="PF12804"/>
    </source>
</evidence>
<feature type="compositionally biased region" description="Pro residues" evidence="2">
    <location>
        <begin position="1"/>
        <end position="11"/>
    </location>
</feature>
<feature type="region of interest" description="Disordered" evidence="2">
    <location>
        <begin position="133"/>
        <end position="160"/>
    </location>
</feature>
<feature type="compositionally biased region" description="Pro residues" evidence="2">
    <location>
        <begin position="137"/>
        <end position="151"/>
    </location>
</feature>
<dbReference type="PANTHER" id="PTHR19136">
    <property type="entry name" value="MOLYBDENUM COFACTOR GUANYLYLTRANSFERASE"/>
    <property type="match status" value="1"/>
</dbReference>
<dbReference type="RefSeq" id="WP_203750760.1">
    <property type="nucleotide sequence ID" value="NZ_BONK01000004.1"/>
</dbReference>
<dbReference type="Gene3D" id="3.90.550.10">
    <property type="entry name" value="Spore Coat Polysaccharide Biosynthesis Protein SpsA, Chain A"/>
    <property type="match status" value="1"/>
</dbReference>
<keyword evidence="1" id="KW-0808">Transferase</keyword>
<organism evidence="4 5">
    <name type="scientific">Cellulomonas chitinilytica</name>
    <dbReference type="NCBI Taxonomy" id="398759"/>
    <lineage>
        <taxon>Bacteria</taxon>
        <taxon>Bacillati</taxon>
        <taxon>Actinomycetota</taxon>
        <taxon>Actinomycetes</taxon>
        <taxon>Micrococcales</taxon>
        <taxon>Cellulomonadaceae</taxon>
        <taxon>Cellulomonas</taxon>
    </lineage>
</organism>
<dbReference type="GO" id="GO:0016779">
    <property type="term" value="F:nucleotidyltransferase activity"/>
    <property type="evidence" value="ECO:0007669"/>
    <property type="project" value="TreeGrafter"/>
</dbReference>
<reference evidence="4" key="1">
    <citation type="submission" date="2021-01" db="EMBL/GenBank/DDBJ databases">
        <title>Whole genome shotgun sequence of Cellulomonas chitinilytica NBRC 110799.</title>
        <authorList>
            <person name="Komaki H."/>
            <person name="Tamura T."/>
        </authorList>
    </citation>
    <scope>NUCLEOTIDE SEQUENCE</scope>
    <source>
        <strain evidence="4">NBRC 110799</strain>
    </source>
</reference>
<comment type="caution">
    <text evidence="4">The sequence shown here is derived from an EMBL/GenBank/DDBJ whole genome shotgun (WGS) entry which is preliminary data.</text>
</comment>
<evidence type="ECO:0000313" key="4">
    <source>
        <dbReference type="EMBL" id="GIG20812.1"/>
    </source>
</evidence>
<accession>A0A919U1T5</accession>
<dbReference type="InterPro" id="IPR029044">
    <property type="entry name" value="Nucleotide-diphossugar_trans"/>
</dbReference>
<feature type="domain" description="MobA-like NTP transferase" evidence="3">
    <location>
        <begin position="51"/>
        <end position="237"/>
    </location>
</feature>
<protein>
    <recommendedName>
        <fullName evidence="3">MobA-like NTP transferase domain-containing protein</fullName>
    </recommendedName>
</protein>
<evidence type="ECO:0000256" key="2">
    <source>
        <dbReference type="SAM" id="MobiDB-lite"/>
    </source>
</evidence>
<dbReference type="AlphaFoldDB" id="A0A919U1T5"/>
<name>A0A919U1T5_9CELL</name>
<dbReference type="EMBL" id="BONK01000004">
    <property type="protein sequence ID" value="GIG20812.1"/>
    <property type="molecule type" value="Genomic_DNA"/>
</dbReference>
<dbReference type="SUPFAM" id="SSF53448">
    <property type="entry name" value="Nucleotide-diphospho-sugar transferases"/>
    <property type="match status" value="1"/>
</dbReference>
<proteinExistence type="predicted"/>
<dbReference type="Proteomes" id="UP000632740">
    <property type="component" value="Unassembled WGS sequence"/>
</dbReference>
<feature type="region of interest" description="Disordered" evidence="2">
    <location>
        <begin position="1"/>
        <end position="47"/>
    </location>
</feature>
<keyword evidence="5" id="KW-1185">Reference proteome</keyword>
<evidence type="ECO:0000313" key="5">
    <source>
        <dbReference type="Proteomes" id="UP000632740"/>
    </source>
</evidence>
<dbReference type="PANTHER" id="PTHR19136:SF81">
    <property type="entry name" value="MOLYBDENUM COFACTOR GUANYLYLTRANSFERASE"/>
    <property type="match status" value="1"/>
</dbReference>
<evidence type="ECO:0000256" key="1">
    <source>
        <dbReference type="ARBA" id="ARBA00022679"/>
    </source>
</evidence>
<gene>
    <name evidence="4" type="ORF">Cch01nite_15360</name>
</gene>
<dbReference type="Pfam" id="PF12804">
    <property type="entry name" value="NTP_transf_3"/>
    <property type="match status" value="1"/>
</dbReference>
<dbReference type="InterPro" id="IPR025877">
    <property type="entry name" value="MobA-like_NTP_Trfase"/>
</dbReference>
<sequence>MPTDPPAPSPPAAGGSRPDALRPDALRPDALGPDALAPGAHRPDALPPFDAIVLAGGRGRRLGDVVEGTVKPEVLVGGVALVDHVLAAVAGARRVVLVAPPQVARPGVLTVLEDPPDGGPVAGVAAGLTALRSLPDEAPPAPDAGPMPPDDASPGESPGASRAPDLVVVLACDVPHAARAVPSLLAAANAPDVDGARLVASDGRPQHLVAAYRHDALAAALAALPSVRDVAVRRLVEPLRLADVPDTTDAAADADTWDDVARLDAALTRGTIESANPPDGRSTP</sequence>